<sequence>MEKGKISSLKELQQQMPRILEQHGKDPSLTLLALANPLLALEKIGYTFSPEAKEEITAHIRFGKTGAAKVETLKAQIFAVTGKPFDLRDAAALQQNLNAVLSKTAASSEVKPDKSIAKAKAAAPGPVKLALPKEEVDAILESVKKPVKIVGGKVTDPLETFSAKHAVIAPLLEYRKLEATHPQLAQQSVAEALVKQKDKLPLRNISFRMNRSNGNTK</sequence>
<dbReference type="Proteomes" id="UP000279089">
    <property type="component" value="Unassembled WGS sequence"/>
</dbReference>
<proteinExistence type="predicted"/>
<evidence type="ECO:0000313" key="1">
    <source>
        <dbReference type="EMBL" id="RPD38312.1"/>
    </source>
</evidence>
<protein>
    <submittedName>
        <fullName evidence="1">Uncharacterized protein</fullName>
    </submittedName>
</protein>
<keyword evidence="2" id="KW-1185">Reference proteome</keyword>
<dbReference type="RefSeq" id="WP_120519188.1">
    <property type="nucleotide sequence ID" value="NZ_QXZY01000016.1"/>
</dbReference>
<evidence type="ECO:0000313" key="2">
    <source>
        <dbReference type="Proteomes" id="UP000279089"/>
    </source>
</evidence>
<organism evidence="1 2">
    <name type="scientific">Chitinophaga barathri</name>
    <dbReference type="NCBI Taxonomy" id="1647451"/>
    <lineage>
        <taxon>Bacteria</taxon>
        <taxon>Pseudomonadati</taxon>
        <taxon>Bacteroidota</taxon>
        <taxon>Chitinophagia</taxon>
        <taxon>Chitinophagales</taxon>
        <taxon>Chitinophagaceae</taxon>
        <taxon>Chitinophaga</taxon>
    </lineage>
</organism>
<reference evidence="2" key="1">
    <citation type="submission" date="2018-11" db="EMBL/GenBank/DDBJ databases">
        <title>Chitinophaga lutea sp.nov., isolate from arsenic contaminated soil.</title>
        <authorList>
            <person name="Zong Y."/>
        </authorList>
    </citation>
    <scope>NUCLEOTIDE SEQUENCE [LARGE SCALE GENOMIC DNA]</scope>
    <source>
        <strain evidence="2">YLT18</strain>
    </source>
</reference>
<name>A0A3N4M560_9BACT</name>
<dbReference type="OrthoDB" id="9822030at2"/>
<gene>
    <name evidence="1" type="ORF">EG028_25840</name>
</gene>
<dbReference type="EMBL" id="RMBX01000016">
    <property type="protein sequence ID" value="RPD38312.1"/>
    <property type="molecule type" value="Genomic_DNA"/>
</dbReference>
<dbReference type="AlphaFoldDB" id="A0A3N4M560"/>
<comment type="caution">
    <text evidence="1">The sequence shown here is derived from an EMBL/GenBank/DDBJ whole genome shotgun (WGS) entry which is preliminary data.</text>
</comment>
<accession>A0A3N4M560</accession>